<evidence type="ECO:0000313" key="2">
    <source>
        <dbReference type="EMBL" id="RGS87514.1"/>
    </source>
</evidence>
<reference evidence="1 4" key="2">
    <citation type="journal article" date="2019" name="Nat. Med.">
        <title>A library of human gut bacterial isolates paired with longitudinal multiomics data enables mechanistic microbiome research.</title>
        <authorList>
            <person name="Poyet M."/>
            <person name="Groussin M."/>
            <person name="Gibbons S.M."/>
            <person name="Avila-Pacheco J."/>
            <person name="Jiang X."/>
            <person name="Kearney S.M."/>
            <person name="Perrotta A.R."/>
            <person name="Berdy B."/>
            <person name="Zhao S."/>
            <person name="Lieberman T.D."/>
            <person name="Swanson P.K."/>
            <person name="Smith M."/>
            <person name="Roesemann S."/>
            <person name="Alexander J.E."/>
            <person name="Rich S.A."/>
            <person name="Livny J."/>
            <person name="Vlamakis H."/>
            <person name="Clish C."/>
            <person name="Bullock K."/>
            <person name="Deik A."/>
            <person name="Scott J."/>
            <person name="Pierce K.A."/>
            <person name="Xavier R.J."/>
            <person name="Alm E.J."/>
        </authorList>
    </citation>
    <scope>NUCLEOTIDE SEQUENCE [LARGE SCALE GENOMIC DNA]</scope>
    <source>
        <strain evidence="1 4">BIOML-A183</strain>
    </source>
</reference>
<dbReference type="Proteomes" id="UP000460135">
    <property type="component" value="Unassembled WGS sequence"/>
</dbReference>
<evidence type="ECO:0000313" key="1">
    <source>
        <dbReference type="EMBL" id="KAA3798469.1"/>
    </source>
</evidence>
<accession>A0A395W5N8</accession>
<evidence type="ECO:0000313" key="3">
    <source>
        <dbReference type="Proteomes" id="UP000266492"/>
    </source>
</evidence>
<dbReference type="RefSeq" id="WP_004302595.1">
    <property type="nucleotide sequence ID" value="NZ_CABKQC010000001.1"/>
</dbReference>
<evidence type="ECO:0000313" key="4">
    <source>
        <dbReference type="Proteomes" id="UP000460135"/>
    </source>
</evidence>
<reference evidence="2 3" key="1">
    <citation type="submission" date="2018-08" db="EMBL/GenBank/DDBJ databases">
        <title>A genome reference for cultivated species of the human gut microbiota.</title>
        <authorList>
            <person name="Zou Y."/>
            <person name="Xue W."/>
            <person name="Luo G."/>
        </authorList>
    </citation>
    <scope>NUCLEOTIDE SEQUENCE [LARGE SCALE GENOMIC DNA]</scope>
    <source>
        <strain evidence="2 3">AF20-9LB</strain>
    </source>
</reference>
<comment type="caution">
    <text evidence="2">The sequence shown here is derived from an EMBL/GenBank/DDBJ whole genome shotgun (WGS) entry which is preliminary data.</text>
</comment>
<gene>
    <name evidence="2" type="ORF">DWX70_03425</name>
    <name evidence="1" type="ORF">F3F51_26325</name>
</gene>
<dbReference type="AlphaFoldDB" id="A0A395W5N8"/>
<sequence length="182" mass="21581">MTFDDITGDRKLWAVHFEGEDDNEFYKVFNNWADVVWLRAFFKENIDDLNAYFKITDIKEAISDTIEDSERLRYIIMDISPETDLSKIFRPLDNNQASDVMLQKEKARLKRKYGHSSWLRLYAIKLIQGNYIITGGAIKLTATMQEREHTRQELVKIDRVRRYLLEEGIIDDEGFIEYISEL</sequence>
<name>A0A395W5N8_BACOV</name>
<dbReference type="EMBL" id="VWLX01000029">
    <property type="protein sequence ID" value="KAA3798469.1"/>
    <property type="molecule type" value="Genomic_DNA"/>
</dbReference>
<proteinExistence type="predicted"/>
<dbReference type="Proteomes" id="UP000266492">
    <property type="component" value="Unassembled WGS sequence"/>
</dbReference>
<protein>
    <submittedName>
        <fullName evidence="2">Uncharacterized protein</fullName>
    </submittedName>
</protein>
<dbReference type="EMBL" id="QRVZ01000002">
    <property type="protein sequence ID" value="RGS87514.1"/>
    <property type="molecule type" value="Genomic_DNA"/>
</dbReference>
<organism evidence="2 3">
    <name type="scientific">Bacteroides ovatus</name>
    <dbReference type="NCBI Taxonomy" id="28116"/>
    <lineage>
        <taxon>Bacteria</taxon>
        <taxon>Pseudomonadati</taxon>
        <taxon>Bacteroidota</taxon>
        <taxon>Bacteroidia</taxon>
        <taxon>Bacteroidales</taxon>
        <taxon>Bacteroidaceae</taxon>
        <taxon>Bacteroides</taxon>
    </lineage>
</organism>